<keyword evidence="2" id="KW-1185">Reference proteome</keyword>
<evidence type="ECO:0000313" key="1">
    <source>
        <dbReference type="EMBL" id="ACY89044.1"/>
    </source>
</evidence>
<dbReference type="KEGG" id="seo:STM14_2599"/>
<dbReference type="EMBL" id="CP001363">
    <property type="protein sequence ID" value="ACY89044.1"/>
    <property type="molecule type" value="Genomic_DNA"/>
</dbReference>
<reference evidence="1 2" key="1">
    <citation type="journal article" date="2010" name="J. Bacteriol.">
        <title>Short-term signatures of evolutionary change in the Salmonella enterica serovar typhimurium 14028 genome.</title>
        <authorList>
            <person name="Jarvik T."/>
            <person name="Smillie C."/>
            <person name="Groisman E.A."/>
            <person name="Ochman H."/>
        </authorList>
    </citation>
    <scope>NUCLEOTIDE SEQUENCE [LARGE SCALE GENOMIC DNA]</scope>
    <source>
        <strain evidence="2">14028s / SGSC 2262</strain>
    </source>
</reference>
<evidence type="ECO:0000313" key="2">
    <source>
        <dbReference type="Proteomes" id="UP000002695"/>
    </source>
</evidence>
<dbReference type="HOGENOM" id="CLU_2425210_0_0_6"/>
<name>A0A0F6B3F4_SALT1</name>
<accession>A0A0F6B3F4</accession>
<proteinExistence type="predicted"/>
<organism evidence="1 2">
    <name type="scientific">Salmonella typhimurium (strain 14028s / SGSC 2262)</name>
    <dbReference type="NCBI Taxonomy" id="588858"/>
    <lineage>
        <taxon>Bacteria</taxon>
        <taxon>Pseudomonadati</taxon>
        <taxon>Pseudomonadota</taxon>
        <taxon>Gammaproteobacteria</taxon>
        <taxon>Enterobacterales</taxon>
        <taxon>Enterobacteriaceae</taxon>
        <taxon>Salmonella</taxon>
    </lineage>
</organism>
<protein>
    <submittedName>
        <fullName evidence="1">Uncharacterized protein</fullName>
    </submittedName>
</protein>
<gene>
    <name evidence="1" type="ordered locus">STM14_2599</name>
</gene>
<sequence length="91" mass="10384">MCFPFFRQQLALTVNGQHRYCYSLPDGALRLPGIIAGVRPARNDPRTAPRRPLRDTSRNALQLNRAVFFPDFPGSGSPPAEYRWTRFHRAA</sequence>
<dbReference type="AlphaFoldDB" id="A0A0F6B3F4"/>
<dbReference type="Proteomes" id="UP000002695">
    <property type="component" value="Chromosome"/>
</dbReference>